<name>A0A6L2LTI4_TANCI</name>
<organism evidence="2">
    <name type="scientific">Tanacetum cinerariifolium</name>
    <name type="common">Dalmatian daisy</name>
    <name type="synonym">Chrysanthemum cinerariifolium</name>
    <dbReference type="NCBI Taxonomy" id="118510"/>
    <lineage>
        <taxon>Eukaryota</taxon>
        <taxon>Viridiplantae</taxon>
        <taxon>Streptophyta</taxon>
        <taxon>Embryophyta</taxon>
        <taxon>Tracheophyta</taxon>
        <taxon>Spermatophyta</taxon>
        <taxon>Magnoliopsida</taxon>
        <taxon>eudicotyledons</taxon>
        <taxon>Gunneridae</taxon>
        <taxon>Pentapetalae</taxon>
        <taxon>asterids</taxon>
        <taxon>campanulids</taxon>
        <taxon>Asterales</taxon>
        <taxon>Asteraceae</taxon>
        <taxon>Asteroideae</taxon>
        <taxon>Anthemideae</taxon>
        <taxon>Anthemidinae</taxon>
        <taxon>Tanacetum</taxon>
    </lineage>
</organism>
<protein>
    <recommendedName>
        <fullName evidence="3">Reverse transcriptase domain-containing protein</fullName>
    </recommendedName>
</protein>
<proteinExistence type="predicted"/>
<evidence type="ECO:0000313" key="2">
    <source>
        <dbReference type="EMBL" id="GEU65153.1"/>
    </source>
</evidence>
<feature type="region of interest" description="Disordered" evidence="1">
    <location>
        <begin position="1"/>
        <end position="64"/>
    </location>
</feature>
<reference evidence="2" key="1">
    <citation type="journal article" date="2019" name="Sci. Rep.">
        <title>Draft genome of Tanacetum cinerariifolium, the natural source of mosquito coil.</title>
        <authorList>
            <person name="Yamashiro T."/>
            <person name="Shiraishi A."/>
            <person name="Satake H."/>
            <person name="Nakayama K."/>
        </authorList>
    </citation>
    <scope>NUCLEOTIDE SEQUENCE</scope>
</reference>
<dbReference type="AlphaFoldDB" id="A0A6L2LTI4"/>
<gene>
    <name evidence="2" type="ORF">Tci_037131</name>
</gene>
<feature type="compositionally biased region" description="Low complexity" evidence="1">
    <location>
        <begin position="41"/>
        <end position="51"/>
    </location>
</feature>
<comment type="caution">
    <text evidence="2">The sequence shown here is derived from an EMBL/GenBank/DDBJ whole genome shotgun (WGS) entry which is preliminary data.</text>
</comment>
<feature type="compositionally biased region" description="Gly residues" evidence="1">
    <location>
        <begin position="28"/>
        <end position="37"/>
    </location>
</feature>
<feature type="region of interest" description="Disordered" evidence="1">
    <location>
        <begin position="83"/>
        <end position="104"/>
    </location>
</feature>
<evidence type="ECO:0000256" key="1">
    <source>
        <dbReference type="SAM" id="MobiDB-lite"/>
    </source>
</evidence>
<evidence type="ECO:0008006" key="3">
    <source>
        <dbReference type="Google" id="ProtNLM"/>
    </source>
</evidence>
<sequence length="261" mass="28327">MTTRNAGRCTAATQGGGISTQDGREGSGRGSQGGGQDGQESDQGSQGSSRGNKANGGGDRVPGFATIIPQQLQNLLPTIVPQVGNHVNSQGNNKNQDDSVISDNNQGNVRTMNNTGHAAYTDLLHELARLVPYLVTPENKIIKRYIYSLTLHIRAMVAATEPRIIQSVVLNVRMLTDETIRNGALKKVTKKKGNSGEPSTDGNVKDDNKRSRTRRAFATITNPVRKEYTGAAPKCPNCNYHHQPKVPFRLYTNCNRFGWGL</sequence>
<dbReference type="EMBL" id="BKCJ010005148">
    <property type="protein sequence ID" value="GEU65153.1"/>
    <property type="molecule type" value="Genomic_DNA"/>
</dbReference>
<feature type="region of interest" description="Disordered" evidence="1">
    <location>
        <begin position="187"/>
        <end position="214"/>
    </location>
</feature>
<feature type="compositionally biased region" description="Polar residues" evidence="1">
    <location>
        <begin position="85"/>
        <end position="104"/>
    </location>
</feature>
<accession>A0A6L2LTI4</accession>